<evidence type="ECO:0000256" key="2">
    <source>
        <dbReference type="ARBA" id="ARBA00023012"/>
    </source>
</evidence>
<dbReference type="OrthoDB" id="9782655at2"/>
<evidence type="ECO:0000313" key="9">
    <source>
        <dbReference type="EMBL" id="MBP1293943.1"/>
    </source>
</evidence>
<reference evidence="9" key="1">
    <citation type="submission" date="2021-02" db="EMBL/GenBank/DDBJ databases">
        <title>Genomic Encyclopedia of Type Strains, Phase IV (KMG-V): Genome sequencing to study the core and pangenomes of soil and plant-associated prokaryotes.</title>
        <authorList>
            <person name="Whitman W."/>
        </authorList>
    </citation>
    <scope>NUCLEOTIDE SEQUENCE</scope>
    <source>
        <strain evidence="9">USDA 406</strain>
    </source>
</reference>
<dbReference type="EMBL" id="JAFICZ010000001">
    <property type="protein sequence ID" value="MBP1293943.1"/>
    <property type="molecule type" value="Genomic_DNA"/>
</dbReference>
<dbReference type="GO" id="GO:0000160">
    <property type="term" value="P:phosphorelay signal transduction system"/>
    <property type="evidence" value="ECO:0007669"/>
    <property type="project" value="UniProtKB-KW"/>
</dbReference>
<evidence type="ECO:0000313" key="11">
    <source>
        <dbReference type="Proteomes" id="UP000673383"/>
    </source>
</evidence>
<dbReference type="Gene3D" id="1.10.10.10">
    <property type="entry name" value="Winged helix-like DNA-binding domain superfamily/Winged helix DNA-binding domain"/>
    <property type="match status" value="1"/>
</dbReference>
<dbReference type="Gene3D" id="3.40.50.2300">
    <property type="match status" value="1"/>
</dbReference>
<keyword evidence="3" id="KW-0805">Transcription regulation</keyword>
<dbReference type="InterPro" id="IPR016032">
    <property type="entry name" value="Sig_transdc_resp-reg_C-effctor"/>
</dbReference>
<dbReference type="Proteomes" id="UP001565471">
    <property type="component" value="Unassembled WGS sequence"/>
</dbReference>
<dbReference type="RefSeq" id="WP_018273613.1">
    <property type="nucleotide sequence ID" value="NZ_BJNL01000170.1"/>
</dbReference>
<dbReference type="GO" id="GO:0003677">
    <property type="term" value="F:DNA binding"/>
    <property type="evidence" value="ECO:0007669"/>
    <property type="project" value="UniProtKB-KW"/>
</dbReference>
<protein>
    <submittedName>
        <fullName evidence="9">Two-component system response regulator FixJ</fullName>
    </submittedName>
</protein>
<dbReference type="GeneID" id="92951541"/>
<feature type="domain" description="HTH luxR-type" evidence="7">
    <location>
        <begin position="136"/>
        <end position="201"/>
    </location>
</feature>
<dbReference type="eggNOG" id="COG4566">
    <property type="taxonomic scope" value="Bacteria"/>
</dbReference>
<dbReference type="SUPFAM" id="SSF46894">
    <property type="entry name" value="C-terminal effector domain of the bipartite response regulators"/>
    <property type="match status" value="1"/>
</dbReference>
<dbReference type="GO" id="GO:0006355">
    <property type="term" value="P:regulation of DNA-templated transcription"/>
    <property type="evidence" value="ECO:0007669"/>
    <property type="project" value="InterPro"/>
</dbReference>
<dbReference type="InterPro" id="IPR011006">
    <property type="entry name" value="CheY-like_superfamily"/>
</dbReference>
<keyword evidence="1 6" id="KW-0597">Phosphoprotein</keyword>
<evidence type="ECO:0000256" key="4">
    <source>
        <dbReference type="ARBA" id="ARBA00023125"/>
    </source>
</evidence>
<proteinExistence type="predicted"/>
<dbReference type="Pfam" id="PF00072">
    <property type="entry name" value="Response_reg"/>
    <property type="match status" value="1"/>
</dbReference>
<dbReference type="AlphaFoldDB" id="A0A1E3EU66"/>
<gene>
    <name evidence="10" type="ORF">ABIF29_007465</name>
    <name evidence="9" type="ORF">JOH49_003696</name>
</gene>
<accession>A0A1E3EU66</accession>
<sequence length="202" mass="21664">MTARRTILVIDDDPAMRDSLAFLLDVNGFAVTTYETATDFLDHLAGSRVDCIVSDIRMPGMSGLELVRKLKADAVACPVILMTGHGDVALAVEAMKAGAVDFIEKPFEDEALLRAIGEALQTQSTAPADGTAKSEAEARLVDLSPRERDVLRGLVAGKINKVIAHDLGISPRTVEVYRANLMAKTNVRSMSELMRIAIAAGL</sequence>
<dbReference type="PROSITE" id="PS50043">
    <property type="entry name" value="HTH_LUXR_2"/>
    <property type="match status" value="1"/>
</dbReference>
<reference evidence="10 12" key="2">
    <citation type="submission" date="2024-07" db="EMBL/GenBank/DDBJ databases">
        <title>Genomic Encyclopedia of Type Strains, Phase V (KMG-V): Genome sequencing to study the core and pangenomes of soil and plant-associated prokaryotes.</title>
        <authorList>
            <person name="Whitman W."/>
        </authorList>
    </citation>
    <scope>NUCLEOTIDE SEQUENCE [LARGE SCALE GENOMIC DNA]</scope>
    <source>
        <strain evidence="10 12">USDA 415</strain>
    </source>
</reference>
<organism evidence="9 11">
    <name type="scientific">Bradyrhizobium elkanii</name>
    <dbReference type="NCBI Taxonomy" id="29448"/>
    <lineage>
        <taxon>Bacteria</taxon>
        <taxon>Pseudomonadati</taxon>
        <taxon>Pseudomonadota</taxon>
        <taxon>Alphaproteobacteria</taxon>
        <taxon>Hyphomicrobiales</taxon>
        <taxon>Nitrobacteraceae</taxon>
        <taxon>Bradyrhizobium</taxon>
    </lineage>
</organism>
<dbReference type="Proteomes" id="UP000673383">
    <property type="component" value="Unassembled WGS sequence"/>
</dbReference>
<dbReference type="InterPro" id="IPR001789">
    <property type="entry name" value="Sig_transdc_resp-reg_receiver"/>
</dbReference>
<dbReference type="PROSITE" id="PS50110">
    <property type="entry name" value="RESPONSE_REGULATORY"/>
    <property type="match status" value="1"/>
</dbReference>
<keyword evidence="5" id="KW-0804">Transcription</keyword>
<dbReference type="SMART" id="SM00421">
    <property type="entry name" value="HTH_LUXR"/>
    <property type="match status" value="1"/>
</dbReference>
<evidence type="ECO:0000259" key="7">
    <source>
        <dbReference type="PROSITE" id="PS50043"/>
    </source>
</evidence>
<evidence type="ECO:0000256" key="6">
    <source>
        <dbReference type="PROSITE-ProRule" id="PRU00169"/>
    </source>
</evidence>
<dbReference type="Pfam" id="PF00196">
    <property type="entry name" value="GerE"/>
    <property type="match status" value="1"/>
</dbReference>
<dbReference type="PRINTS" id="PR00038">
    <property type="entry name" value="HTHLUXR"/>
</dbReference>
<dbReference type="InterPro" id="IPR000792">
    <property type="entry name" value="Tscrpt_reg_LuxR_C"/>
</dbReference>
<evidence type="ECO:0000313" key="12">
    <source>
        <dbReference type="Proteomes" id="UP001565471"/>
    </source>
</evidence>
<dbReference type="NCBIfam" id="NF006900">
    <property type="entry name" value="PRK09390.1"/>
    <property type="match status" value="1"/>
</dbReference>
<dbReference type="EMBL" id="JBGBZA010000002">
    <property type="protein sequence ID" value="MEY9320666.1"/>
    <property type="molecule type" value="Genomic_DNA"/>
</dbReference>
<evidence type="ECO:0000256" key="1">
    <source>
        <dbReference type="ARBA" id="ARBA00022553"/>
    </source>
</evidence>
<dbReference type="PANTHER" id="PTHR44688:SF16">
    <property type="entry name" value="DNA-BINDING TRANSCRIPTIONAL ACTIVATOR DEVR_DOSR"/>
    <property type="match status" value="1"/>
</dbReference>
<dbReference type="PANTHER" id="PTHR44688">
    <property type="entry name" value="DNA-BINDING TRANSCRIPTIONAL ACTIVATOR DEVR_DOSR"/>
    <property type="match status" value="1"/>
</dbReference>
<keyword evidence="12" id="KW-1185">Reference proteome</keyword>
<keyword evidence="2" id="KW-0902">Two-component regulatory system</keyword>
<dbReference type="SMART" id="SM00448">
    <property type="entry name" value="REC"/>
    <property type="match status" value="1"/>
</dbReference>
<feature type="domain" description="Response regulatory" evidence="8">
    <location>
        <begin position="6"/>
        <end position="120"/>
    </location>
</feature>
<dbReference type="SUPFAM" id="SSF52172">
    <property type="entry name" value="CheY-like"/>
    <property type="match status" value="1"/>
</dbReference>
<dbReference type="PROSITE" id="PS00622">
    <property type="entry name" value="HTH_LUXR_1"/>
    <property type="match status" value="1"/>
</dbReference>
<evidence type="ECO:0000256" key="3">
    <source>
        <dbReference type="ARBA" id="ARBA00023015"/>
    </source>
</evidence>
<dbReference type="FunFam" id="3.40.50.2300:FF:000018">
    <property type="entry name" value="DNA-binding transcriptional regulator NtrC"/>
    <property type="match status" value="1"/>
</dbReference>
<feature type="modified residue" description="4-aspartylphosphate" evidence="6">
    <location>
        <position position="55"/>
    </location>
</feature>
<comment type="caution">
    <text evidence="9">The sequence shown here is derived from an EMBL/GenBank/DDBJ whole genome shotgun (WGS) entry which is preliminary data.</text>
</comment>
<name>A0A1E3EU66_BRAEL</name>
<keyword evidence="4" id="KW-0238">DNA-binding</keyword>
<evidence type="ECO:0000256" key="5">
    <source>
        <dbReference type="ARBA" id="ARBA00023163"/>
    </source>
</evidence>
<dbReference type="CDD" id="cd17537">
    <property type="entry name" value="REC_FixJ"/>
    <property type="match status" value="1"/>
</dbReference>
<dbReference type="CDD" id="cd06170">
    <property type="entry name" value="LuxR_C_like"/>
    <property type="match status" value="1"/>
</dbReference>
<dbReference type="InterPro" id="IPR036388">
    <property type="entry name" value="WH-like_DNA-bd_sf"/>
</dbReference>
<evidence type="ECO:0000313" key="10">
    <source>
        <dbReference type="EMBL" id="MEY9320666.1"/>
    </source>
</evidence>
<evidence type="ECO:0000259" key="8">
    <source>
        <dbReference type="PROSITE" id="PS50110"/>
    </source>
</evidence>